<dbReference type="EMBL" id="AB830104">
    <property type="protein sequence ID" value="BAO20181.1"/>
    <property type="molecule type" value="Genomic_DNA"/>
</dbReference>
<gene>
    <name evidence="2" type="primary">sphB</name>
</gene>
<sequence>MMTDDTANMLFITLDSCRWDTAVAARTPALDGLGPLLASETSATFTLPAHWAFFSGFLPRTREPHLFLGHYERLWRSQAGRSWSRTSYVMFDTPTVIEHYARSGRHTAGLGGVPFFDPKMPSNSLPALFPTFFYNGERAGLPSTAIDARLPERRPLPTKMLGEFTESLLGKKQFFGFINFSETHFPYCTPGAGELDEETQRTLREIGRQIDVKRPLEDGSPLLEPGRLKSARDLQVQALEWIDLHLKEMFGTLAATDRETVVVVCADHGESFGERGLIGHGNASPEVARVPMWVGTLGEAET</sequence>
<accession>V5YT89</accession>
<name>V5YT89_9ACTN</name>
<evidence type="ECO:0000259" key="1">
    <source>
        <dbReference type="Pfam" id="PF00884"/>
    </source>
</evidence>
<dbReference type="InterPro" id="IPR017850">
    <property type="entry name" value="Alkaline_phosphatase_core_sf"/>
</dbReference>
<dbReference type="Gene3D" id="3.40.720.10">
    <property type="entry name" value="Alkaline Phosphatase, subunit A"/>
    <property type="match status" value="1"/>
</dbReference>
<dbReference type="Pfam" id="PF00884">
    <property type="entry name" value="Sulfatase"/>
    <property type="match status" value="1"/>
</dbReference>
<evidence type="ECO:0000313" key="2">
    <source>
        <dbReference type="EMBL" id="BAO20181.1"/>
    </source>
</evidence>
<dbReference type="AlphaFoldDB" id="V5YT89"/>
<reference evidence="2" key="1">
    <citation type="journal article" date="2013" name="Angew. Chem. Int. Ed. Engl.">
        <title>Structure-based Gene Targeting Discovery of Sphaerimicin, a Bacterial Translocase I inhibitor.</title>
        <authorList>
            <person name="Funabashi M."/>
            <person name="Baba S."/>
            <person name="Takatsu T."/>
            <person name="Kizuka M."/>
            <person name="Ohata Y."/>
            <person name="Tanaka M."/>
            <person name="Nonaka K."/>
            <person name="Spork A.P."/>
            <person name="Ducho C."/>
            <person name="Chen W.C.L."/>
            <person name="Van Lanen S.G."/>
        </authorList>
    </citation>
    <scope>NUCLEOTIDE SEQUENCE</scope>
    <source>
        <strain evidence="2">SANK 60911</strain>
    </source>
</reference>
<feature type="domain" description="Sulfatase N-terminal" evidence="1">
    <location>
        <begin position="159"/>
        <end position="292"/>
    </location>
</feature>
<proteinExistence type="predicted"/>
<dbReference type="SUPFAM" id="SSF53649">
    <property type="entry name" value="Alkaline phosphatase-like"/>
    <property type="match status" value="1"/>
</dbReference>
<protein>
    <submittedName>
        <fullName evidence="2">Putative arylsulfatase</fullName>
    </submittedName>
</protein>
<dbReference type="InterPro" id="IPR000917">
    <property type="entry name" value="Sulfatase_N"/>
</dbReference>
<organism evidence="2">
    <name type="scientific">Sphaerisporangium sp. SANK 60911</name>
    <dbReference type="NCBI Taxonomy" id="1354075"/>
    <lineage>
        <taxon>Bacteria</taxon>
        <taxon>Bacillati</taxon>
        <taxon>Actinomycetota</taxon>
        <taxon>Actinomycetes</taxon>
        <taxon>Streptosporangiales</taxon>
        <taxon>Streptosporangiaceae</taxon>
        <taxon>Sphaerisporangium</taxon>
    </lineage>
</organism>